<gene>
    <name evidence="3" type="ORF">LY28_03452</name>
</gene>
<evidence type="ECO:0000313" key="3">
    <source>
        <dbReference type="EMBL" id="PYG84918.1"/>
    </source>
</evidence>
<dbReference type="GO" id="GO:0000150">
    <property type="term" value="F:DNA strand exchange activity"/>
    <property type="evidence" value="ECO:0007669"/>
    <property type="project" value="InterPro"/>
</dbReference>
<dbReference type="InterPro" id="IPR038109">
    <property type="entry name" value="DNA_bind_recomb_sf"/>
</dbReference>
<comment type="caution">
    <text evidence="3">The sequence shown here is derived from an EMBL/GenBank/DDBJ whole genome shotgun (WGS) entry which is preliminary data.</text>
</comment>
<dbReference type="Pfam" id="PF07508">
    <property type="entry name" value="Recombinase"/>
    <property type="match status" value="1"/>
</dbReference>
<reference evidence="3 4" key="1">
    <citation type="submission" date="2018-06" db="EMBL/GenBank/DDBJ databases">
        <title>Genomic Encyclopedia of Type Strains, Phase I: the one thousand microbial genomes (KMG-I) project.</title>
        <authorList>
            <person name="Kyrpides N."/>
        </authorList>
    </citation>
    <scope>NUCLEOTIDE SEQUENCE [LARGE SCALE GENOMIC DNA]</scope>
    <source>
        <strain evidence="3 4">DSM 19573</strain>
    </source>
</reference>
<dbReference type="OrthoDB" id="9804620at2"/>
<dbReference type="InterPro" id="IPR025827">
    <property type="entry name" value="Zn_ribbon_recom_dom"/>
</dbReference>
<dbReference type="PANTHER" id="PTHR30461">
    <property type="entry name" value="DNA-INVERTASE FROM LAMBDOID PROPHAGE"/>
    <property type="match status" value="1"/>
</dbReference>
<dbReference type="SUPFAM" id="SSF53041">
    <property type="entry name" value="Resolvase-like"/>
    <property type="match status" value="1"/>
</dbReference>
<dbReference type="GO" id="GO:0003677">
    <property type="term" value="F:DNA binding"/>
    <property type="evidence" value="ECO:0007669"/>
    <property type="project" value="InterPro"/>
</dbReference>
<dbReference type="EMBL" id="QKMR01000028">
    <property type="protein sequence ID" value="PYG84918.1"/>
    <property type="molecule type" value="Genomic_DNA"/>
</dbReference>
<dbReference type="Gene3D" id="3.40.50.1390">
    <property type="entry name" value="Resolvase, N-terminal catalytic domain"/>
    <property type="match status" value="1"/>
</dbReference>
<keyword evidence="4" id="KW-1185">Reference proteome</keyword>
<accession>A0A318Y1L4</accession>
<organism evidence="3 4">
    <name type="scientific">Ruminiclostridium sufflavum DSM 19573</name>
    <dbReference type="NCBI Taxonomy" id="1121337"/>
    <lineage>
        <taxon>Bacteria</taxon>
        <taxon>Bacillati</taxon>
        <taxon>Bacillota</taxon>
        <taxon>Clostridia</taxon>
        <taxon>Eubacteriales</taxon>
        <taxon>Oscillospiraceae</taxon>
        <taxon>Ruminiclostridium</taxon>
    </lineage>
</organism>
<dbReference type="PROSITE" id="PS51737">
    <property type="entry name" value="RECOMBINASE_DNA_BIND"/>
    <property type="match status" value="1"/>
</dbReference>
<dbReference type="Pfam" id="PF13408">
    <property type="entry name" value="Zn_ribbon_recom"/>
    <property type="match status" value="1"/>
</dbReference>
<dbReference type="PROSITE" id="PS51736">
    <property type="entry name" value="RECOMBINASES_3"/>
    <property type="match status" value="1"/>
</dbReference>
<dbReference type="SMART" id="SM00857">
    <property type="entry name" value="Resolvase"/>
    <property type="match status" value="1"/>
</dbReference>
<dbReference type="RefSeq" id="WP_110463406.1">
    <property type="nucleotide sequence ID" value="NZ_QKMR01000028.1"/>
</dbReference>
<evidence type="ECO:0000313" key="4">
    <source>
        <dbReference type="Proteomes" id="UP000248132"/>
    </source>
</evidence>
<dbReference type="InterPro" id="IPR011109">
    <property type="entry name" value="DNA_bind_recombinase_dom"/>
</dbReference>
<feature type="domain" description="Recombinase" evidence="2">
    <location>
        <begin position="185"/>
        <end position="311"/>
    </location>
</feature>
<dbReference type="InterPro" id="IPR036162">
    <property type="entry name" value="Resolvase-like_N_sf"/>
</dbReference>
<dbReference type="Proteomes" id="UP000248132">
    <property type="component" value="Unassembled WGS sequence"/>
</dbReference>
<dbReference type="InterPro" id="IPR006119">
    <property type="entry name" value="Resolv_N"/>
</dbReference>
<proteinExistence type="predicted"/>
<protein>
    <submittedName>
        <fullName evidence="3">DNA invertase Pin-like site-specific DNA recombinase</fullName>
    </submittedName>
</protein>
<sequence length="463" mass="53780">MVHKKSITVIPPDPKYDSHIRIEQKQLNVAAYCRVSTRFEQQENSYEAQIAYYTKKIESNKNWNCVGIYADEGKAATDTRFRDSFNDMIDDCYAGKIDLILTKSISRFARNTVDFLRVIRELKERQIRIIFEKENIDTMDNTGELFITILSSQAQEESRNLSENTRWGIVRKFEQGIVQVNHNKFMGYTKDSNGRLIVVPGEAEVVQKVYDLYVAGFSAYKIALILETEGIKTTTGNDKWHSSTIYKMLQCEKYIGDAILQKTYTIDFFTKKKVMNNGYVKKYYVRNSHEAIISKELYYKVQEELKRRSTKKASDVRKRYSSSYPLSGLIVCGECNNVYHRVTWWNKSGKSYVWRCRKRLKNGTTKCKNSPTIKEAIMLELLVELFISILETIVNEASAYLLKTKATLKNYLLADKLEFDKNDINKAVLNETIDLIVIKDEKTATVYFKSGLIMEKDFIKTIE</sequence>
<dbReference type="Gene3D" id="3.90.1750.20">
    <property type="entry name" value="Putative Large Serine Recombinase, Chain B, Domain 2"/>
    <property type="match status" value="1"/>
</dbReference>
<dbReference type="PANTHER" id="PTHR30461:SF23">
    <property type="entry name" value="DNA RECOMBINASE-RELATED"/>
    <property type="match status" value="1"/>
</dbReference>
<dbReference type="AlphaFoldDB" id="A0A318Y1L4"/>
<evidence type="ECO:0000259" key="2">
    <source>
        <dbReference type="PROSITE" id="PS51737"/>
    </source>
</evidence>
<name>A0A318Y1L4_9FIRM</name>
<dbReference type="Pfam" id="PF00239">
    <property type="entry name" value="Resolvase"/>
    <property type="match status" value="1"/>
</dbReference>
<evidence type="ECO:0000259" key="1">
    <source>
        <dbReference type="PROSITE" id="PS51736"/>
    </source>
</evidence>
<dbReference type="CDD" id="cd00338">
    <property type="entry name" value="Ser_Recombinase"/>
    <property type="match status" value="1"/>
</dbReference>
<dbReference type="InterPro" id="IPR050639">
    <property type="entry name" value="SSR_resolvase"/>
</dbReference>
<feature type="domain" description="Resolvase/invertase-type recombinase catalytic" evidence="1">
    <location>
        <begin position="28"/>
        <end position="176"/>
    </location>
</feature>